<evidence type="ECO:0000259" key="1">
    <source>
        <dbReference type="Pfam" id="PF03478"/>
    </source>
</evidence>
<accession>A0A5N6PT54</accession>
<organism evidence="2 3">
    <name type="scientific">Mikania micrantha</name>
    <name type="common">bitter vine</name>
    <dbReference type="NCBI Taxonomy" id="192012"/>
    <lineage>
        <taxon>Eukaryota</taxon>
        <taxon>Viridiplantae</taxon>
        <taxon>Streptophyta</taxon>
        <taxon>Embryophyta</taxon>
        <taxon>Tracheophyta</taxon>
        <taxon>Spermatophyta</taxon>
        <taxon>Magnoliopsida</taxon>
        <taxon>eudicotyledons</taxon>
        <taxon>Gunneridae</taxon>
        <taxon>Pentapetalae</taxon>
        <taxon>asterids</taxon>
        <taxon>campanulids</taxon>
        <taxon>Asterales</taxon>
        <taxon>Asteraceae</taxon>
        <taxon>Asteroideae</taxon>
        <taxon>Heliantheae alliance</taxon>
        <taxon>Eupatorieae</taxon>
        <taxon>Mikania</taxon>
    </lineage>
</organism>
<dbReference type="AlphaFoldDB" id="A0A5N6PT54"/>
<dbReference type="PANTHER" id="PTHR44259:SF114">
    <property type="entry name" value="OS06G0707300 PROTEIN"/>
    <property type="match status" value="1"/>
</dbReference>
<comment type="caution">
    <text evidence="2">The sequence shown here is derived from an EMBL/GenBank/DDBJ whole genome shotgun (WGS) entry which is preliminary data.</text>
</comment>
<dbReference type="PANTHER" id="PTHR44259">
    <property type="entry name" value="OS07G0183000 PROTEIN-RELATED"/>
    <property type="match status" value="1"/>
</dbReference>
<gene>
    <name evidence="2" type="ORF">E3N88_03992</name>
</gene>
<evidence type="ECO:0000313" key="3">
    <source>
        <dbReference type="Proteomes" id="UP000326396"/>
    </source>
</evidence>
<protein>
    <recommendedName>
        <fullName evidence="1">KIB1-4 beta-propeller domain-containing protein</fullName>
    </recommendedName>
</protein>
<keyword evidence="3" id="KW-1185">Reference proteome</keyword>
<dbReference type="Pfam" id="PF03478">
    <property type="entry name" value="Beta-prop_KIB1-4"/>
    <property type="match status" value="1"/>
</dbReference>
<name>A0A5N6PT54_9ASTR</name>
<evidence type="ECO:0000313" key="2">
    <source>
        <dbReference type="EMBL" id="KAD7116724.1"/>
    </source>
</evidence>
<dbReference type="InterPro" id="IPR005174">
    <property type="entry name" value="KIB1-4_b-propeller"/>
</dbReference>
<feature type="domain" description="KIB1-4 beta-propeller" evidence="1">
    <location>
        <begin position="82"/>
        <end position="357"/>
    </location>
</feature>
<dbReference type="Proteomes" id="UP000326396">
    <property type="component" value="Linkage Group LG10"/>
</dbReference>
<reference evidence="2 3" key="1">
    <citation type="submission" date="2019-05" db="EMBL/GenBank/DDBJ databases">
        <title>Mikania micrantha, genome provides insights into the molecular mechanism of rapid growth.</title>
        <authorList>
            <person name="Liu B."/>
        </authorList>
    </citation>
    <scope>NUCLEOTIDE SEQUENCE [LARGE SCALE GENOMIC DNA]</scope>
    <source>
        <strain evidence="2">NLD-2019</strain>
        <tissue evidence="2">Leaf</tissue>
    </source>
</reference>
<proteinExistence type="predicted"/>
<dbReference type="OrthoDB" id="642536at2759"/>
<dbReference type="InterPro" id="IPR050942">
    <property type="entry name" value="F-box_BR-signaling"/>
</dbReference>
<sequence>MTTWSELLPEILTTVAGKLDIYEDCINFICVCTSWKSSSIKTIKNSIQHLPSRLPMLMLAESNTYEDESHQHRRFFLLSNGGTMRKLPLPEAHRQRCISSHGWLLTTGEQEFYTKLVNPLSGTQIDLPELYMFEELYFDQDEWVYYGFSMRKVVFTSSNPSDPSFRVIIIWGKTIGFCRPGDASWARINGWKGGLFDITYHSLQKRLYIVTTMGIIYECDIIKDVSSPLTLSLVTTFPAKEFGCGSLPWAYLLEWGHNSLLMITRERQYFKKHDDGYERYGPYKTNMFQCFMFGLDDEKWSTLTSLGDKAVFIGFNSSFSVIGDGEGVKPNCIYFTDDLYEPYRGLPDGGGGDVGIYHMSNGTIETIFGSQQSVFRDCPPLWLQTNTLPVISSCLKGAKDV</sequence>
<dbReference type="EMBL" id="SZYD01000002">
    <property type="protein sequence ID" value="KAD7116724.1"/>
    <property type="molecule type" value="Genomic_DNA"/>
</dbReference>